<evidence type="ECO:0000313" key="3">
    <source>
        <dbReference type="Proteomes" id="UP000095751"/>
    </source>
</evidence>
<dbReference type="Proteomes" id="UP000095751">
    <property type="component" value="Unassembled WGS sequence"/>
</dbReference>
<feature type="signal peptide" evidence="1">
    <location>
        <begin position="1"/>
        <end position="17"/>
    </location>
</feature>
<reference evidence="2 3" key="1">
    <citation type="submission" date="2016-09" db="EMBL/GenBank/DDBJ databases">
        <title>Extensive genetic diversity and differential bi-allelic expression allows diatom success in the polar Southern Ocean.</title>
        <authorList>
            <consortium name="DOE Joint Genome Institute"/>
            <person name="Mock T."/>
            <person name="Otillar R.P."/>
            <person name="Strauss J."/>
            <person name="Dupont C."/>
            <person name="Frickenhaus S."/>
            <person name="Maumus F."/>
            <person name="Mcmullan M."/>
            <person name="Sanges R."/>
            <person name="Schmutz J."/>
            <person name="Toseland A."/>
            <person name="Valas R."/>
            <person name="Veluchamy A."/>
            <person name="Ward B.J."/>
            <person name="Allen A."/>
            <person name="Barry K."/>
            <person name="Falciatore A."/>
            <person name="Ferrante M."/>
            <person name="Fortunato A.E."/>
            <person name="Gloeckner G."/>
            <person name="Gruber A."/>
            <person name="Hipkin R."/>
            <person name="Janech M."/>
            <person name="Kroth P."/>
            <person name="Leese F."/>
            <person name="Lindquist E."/>
            <person name="Lyon B.R."/>
            <person name="Martin J."/>
            <person name="Mayer C."/>
            <person name="Parker M."/>
            <person name="Quesneville H."/>
            <person name="Raymond J."/>
            <person name="Uhlig C."/>
            <person name="Valentin K.U."/>
            <person name="Worden A.Z."/>
            <person name="Armbrust E.V."/>
            <person name="Bowler C."/>
            <person name="Green B."/>
            <person name="Moulton V."/>
            <person name="Van Oosterhout C."/>
            <person name="Grigoriev I."/>
        </authorList>
    </citation>
    <scope>NUCLEOTIDE SEQUENCE [LARGE SCALE GENOMIC DNA]</scope>
    <source>
        <strain evidence="2 3">CCMP1102</strain>
    </source>
</reference>
<dbReference type="InParanoid" id="A0A1E7F896"/>
<dbReference type="KEGG" id="fcy:FRACYDRAFT_240931"/>
<proteinExistence type="predicted"/>
<evidence type="ECO:0000256" key="1">
    <source>
        <dbReference type="SAM" id="SignalP"/>
    </source>
</evidence>
<gene>
    <name evidence="2" type="ORF">FRACYDRAFT_240931</name>
</gene>
<keyword evidence="3" id="KW-1185">Reference proteome</keyword>
<keyword evidence="1" id="KW-0732">Signal</keyword>
<dbReference type="AlphaFoldDB" id="A0A1E7F896"/>
<organism evidence="2 3">
    <name type="scientific">Fragilariopsis cylindrus CCMP1102</name>
    <dbReference type="NCBI Taxonomy" id="635003"/>
    <lineage>
        <taxon>Eukaryota</taxon>
        <taxon>Sar</taxon>
        <taxon>Stramenopiles</taxon>
        <taxon>Ochrophyta</taxon>
        <taxon>Bacillariophyta</taxon>
        <taxon>Bacillariophyceae</taxon>
        <taxon>Bacillariophycidae</taxon>
        <taxon>Bacillariales</taxon>
        <taxon>Bacillariaceae</taxon>
        <taxon>Fragilariopsis</taxon>
    </lineage>
</organism>
<evidence type="ECO:0000313" key="2">
    <source>
        <dbReference type="EMBL" id="OEU14391.1"/>
    </source>
</evidence>
<accession>A0A1E7F896</accession>
<dbReference type="EMBL" id="KV784360">
    <property type="protein sequence ID" value="OEU14391.1"/>
    <property type="molecule type" value="Genomic_DNA"/>
</dbReference>
<feature type="chain" id="PRO_5009192791" evidence="1">
    <location>
        <begin position="18"/>
        <end position="765"/>
    </location>
</feature>
<sequence>MKVYSAIHLFSHTTVLATIVTGGAINVSLTHAVNENVKISQSQESVNKRKLNNNKNKNDEDDSLFYPYERGYLVVVNEDNSVLVGANGGDLFPASITRRRQLAEPLPRTPTFAGSSVFQSGLVYDPTELKIRNKPDGVTEEDAPMVMQNALGRKFAGGRQPVLPLPPGDKSYFFHGECVATSVIEDKKETSPIGPIGDTLFITTSHTCTLNLCLGGGGYDCIAIYAGGGYVFDLSPRGPDDAPEIAPPFRGTIIGGTGSFEGIEGTVDVVTITGTTGPIALIDTGRRLNTGLNAQLFEGWYKAVDNKVRLAAGKRCTWIEPAEYALKGFEKNARETILDYSVSNIGLIDVNECWVFKTDDQLWINFNKNMVAQMLGYNMIKVAQRDLDVTFKIGKLVVTDIDKHIWVKTGGDLVFGANTECLPLQQSALPALQIVTNGSILMHFDSKLAAELPLHGCFSAEIDGQTWMKFDEDLVALKYDADSHLVAREWEEYKISRTDGWWKVDDSIKVDVLELNCARITLRALDDPQITGKLQPDTSELKQAMSYLWDSEYSIDNYGCATVQIDDHFLMTYNLDLVELETDGRALVFNDMTLAQRFYSETFKTGNNVVVLETDGHVWLKVGNELFSKKAVVGCEKLSPSDNRSENFKSTEHQTLMYFDSLAVEHLNYAGCLHAEIDGTTWMKYDDQMAKISLTADLHRLQARTNFSYKEISELPVIYKLLDSEDLFDPVQDADAGPLLRGFISFGKTTLKINVKSNIPLPVGP</sequence>
<protein>
    <submittedName>
        <fullName evidence="2">Uncharacterized protein</fullName>
    </submittedName>
</protein>
<name>A0A1E7F896_9STRA</name>